<evidence type="ECO:0000256" key="6">
    <source>
        <dbReference type="SAM" id="Phobius"/>
    </source>
</evidence>
<organism evidence="9">
    <name type="scientific">Soboliphyme baturini</name>
    <dbReference type="NCBI Taxonomy" id="241478"/>
    <lineage>
        <taxon>Eukaryota</taxon>
        <taxon>Metazoa</taxon>
        <taxon>Ecdysozoa</taxon>
        <taxon>Nematoda</taxon>
        <taxon>Enoplea</taxon>
        <taxon>Dorylaimia</taxon>
        <taxon>Dioctophymatida</taxon>
        <taxon>Dioctophymatoidea</taxon>
        <taxon>Soboliphymatidae</taxon>
        <taxon>Soboliphyme</taxon>
    </lineage>
</organism>
<dbReference type="GO" id="GO:0015141">
    <property type="term" value="F:succinate transmembrane transporter activity"/>
    <property type="evidence" value="ECO:0007669"/>
    <property type="project" value="TreeGrafter"/>
</dbReference>
<feature type="transmembrane region" description="Helical" evidence="6">
    <location>
        <begin position="236"/>
        <end position="261"/>
    </location>
</feature>
<reference evidence="9" key="1">
    <citation type="submission" date="2016-06" db="UniProtKB">
        <authorList>
            <consortium name="WormBaseParasite"/>
        </authorList>
    </citation>
    <scope>IDENTIFICATION</scope>
</reference>
<feature type="transmembrane region" description="Helical" evidence="6">
    <location>
        <begin position="337"/>
        <end position="354"/>
    </location>
</feature>
<sequence>MTIRDGIVDGSGSISNNIRHMMKTEASSDYRFLDDHVQQKHAPESKCFFVVLLVGIYWLFEALPLAVTALLPIVLYPMLGILSADETCKSYMPDVNFLCFGGLVVALAVEKCNLHQRIALRVLTWVGPKPNWILLGFMCITGFLTNSENGIVINSLCMKMIIEQTVHEGRKTLPKLETRTSQEVTNLAKALLLGMCFASSLGGMATLTGTSTNLIMAGLVTNSFPLEKGQSVNYTLWMLFAVPVTVICLIMCWLVLQFYFLGIRSTIKNLTCGDSRMNSSEEKVKKIIASKYSNQPSMSYAEVSVLTLFSILVLMWMLRDLGASTFSGFGVLFKPRYFTDGTSAILVTILLFILPDQKMHIFSSSSSTLMDWKTMTAKFPWNVILLLGGGFGLAAGVRQSGLSASIGALLSLVGNIPLYALQLLCMTMAVVATNIASNIVVGSILIPVTATLAQNSHINPLALIFPTTIACSYAFMLPAGTPPNAIVLAPGIIRLKDMAGAGFFVSIVCIAFVTIHCQTLANLYIAFDTFPVWAEILNVTTVAPV</sequence>
<accession>A0A183IB77</accession>
<feature type="transmembrane region" description="Helical" evidence="6">
    <location>
        <begin position="428"/>
        <end position="449"/>
    </location>
</feature>
<keyword evidence="4 6" id="KW-1133">Transmembrane helix</keyword>
<gene>
    <name evidence="7" type="ORF">SBAD_LOCUS871</name>
</gene>
<dbReference type="WBParaSite" id="SBAD_0000089401-mRNA-1">
    <property type="protein sequence ID" value="SBAD_0000089401-mRNA-1"/>
    <property type="gene ID" value="SBAD_0000089401"/>
</dbReference>
<comment type="subcellular location">
    <subcellularLocation>
        <location evidence="1">Membrane</location>
        <topology evidence="1">Multi-pass membrane protein</topology>
    </subcellularLocation>
</comment>
<name>A0A183IB77_9BILA</name>
<evidence type="ECO:0000256" key="1">
    <source>
        <dbReference type="ARBA" id="ARBA00004141"/>
    </source>
</evidence>
<evidence type="ECO:0000256" key="3">
    <source>
        <dbReference type="ARBA" id="ARBA00022692"/>
    </source>
</evidence>
<dbReference type="InterPro" id="IPR001898">
    <property type="entry name" value="SLC13A/DASS"/>
</dbReference>
<feature type="transmembrane region" description="Helical" evidence="6">
    <location>
        <begin position="95"/>
        <end position="114"/>
    </location>
</feature>
<evidence type="ECO:0000256" key="4">
    <source>
        <dbReference type="ARBA" id="ARBA00022989"/>
    </source>
</evidence>
<feature type="transmembrane region" description="Helical" evidence="6">
    <location>
        <begin position="501"/>
        <end position="527"/>
    </location>
</feature>
<proteinExistence type="inferred from homology"/>
<evidence type="ECO:0000256" key="2">
    <source>
        <dbReference type="ARBA" id="ARBA00006772"/>
    </source>
</evidence>
<dbReference type="GO" id="GO:0005886">
    <property type="term" value="C:plasma membrane"/>
    <property type="evidence" value="ECO:0007669"/>
    <property type="project" value="TreeGrafter"/>
</dbReference>
<feature type="transmembrane region" description="Helical" evidence="6">
    <location>
        <begin position="48"/>
        <end position="75"/>
    </location>
</feature>
<feature type="transmembrane region" description="Helical" evidence="6">
    <location>
        <begin position="190"/>
        <end position="216"/>
    </location>
</feature>
<dbReference type="PANTHER" id="PTHR10283">
    <property type="entry name" value="SOLUTE CARRIER FAMILY 13 MEMBER"/>
    <property type="match status" value="1"/>
</dbReference>
<dbReference type="EMBL" id="UZAM01006646">
    <property type="protein sequence ID" value="VDO92420.1"/>
    <property type="molecule type" value="Genomic_DNA"/>
</dbReference>
<keyword evidence="8" id="KW-1185">Reference proteome</keyword>
<keyword evidence="5 6" id="KW-0472">Membrane</keyword>
<feature type="transmembrane region" description="Helical" evidence="6">
    <location>
        <begin position="300"/>
        <end position="317"/>
    </location>
</feature>
<dbReference type="PANTHER" id="PTHR10283:SF85">
    <property type="entry name" value="SODIUM-DEPENDENT HIGH-AFFINITY DICARBOXYLATE TRANSPORTER 3"/>
    <property type="match status" value="1"/>
</dbReference>
<dbReference type="Pfam" id="PF00939">
    <property type="entry name" value="Na_sulph_symp"/>
    <property type="match status" value="1"/>
</dbReference>
<keyword evidence="3 6" id="KW-0812">Transmembrane</keyword>
<protein>
    <submittedName>
        <fullName evidence="9">CitMHS domain-containing protein</fullName>
    </submittedName>
</protein>
<evidence type="ECO:0000313" key="7">
    <source>
        <dbReference type="EMBL" id="VDO92420.1"/>
    </source>
</evidence>
<feature type="transmembrane region" description="Helical" evidence="6">
    <location>
        <begin position="375"/>
        <end position="395"/>
    </location>
</feature>
<feature type="transmembrane region" description="Helical" evidence="6">
    <location>
        <begin position="401"/>
        <end position="421"/>
    </location>
</feature>
<dbReference type="GO" id="GO:0015137">
    <property type="term" value="F:citrate transmembrane transporter activity"/>
    <property type="evidence" value="ECO:0007669"/>
    <property type="project" value="TreeGrafter"/>
</dbReference>
<dbReference type="AlphaFoldDB" id="A0A183IB77"/>
<evidence type="ECO:0000256" key="5">
    <source>
        <dbReference type="ARBA" id="ARBA00023136"/>
    </source>
</evidence>
<evidence type="ECO:0000313" key="8">
    <source>
        <dbReference type="Proteomes" id="UP000270296"/>
    </source>
</evidence>
<evidence type="ECO:0000313" key="9">
    <source>
        <dbReference type="WBParaSite" id="SBAD_0000089401-mRNA-1"/>
    </source>
</evidence>
<dbReference type="OrthoDB" id="6493944at2759"/>
<comment type="similarity">
    <text evidence="2">Belongs to the SLC13A/DASS transporter (TC 2.A.47) family. NADC subfamily.</text>
</comment>
<reference evidence="7 8" key="2">
    <citation type="submission" date="2018-11" db="EMBL/GenBank/DDBJ databases">
        <authorList>
            <consortium name="Pathogen Informatics"/>
        </authorList>
    </citation>
    <scope>NUCLEOTIDE SEQUENCE [LARGE SCALE GENOMIC DNA]</scope>
</reference>
<dbReference type="Proteomes" id="UP000270296">
    <property type="component" value="Unassembled WGS sequence"/>
</dbReference>